<dbReference type="Gene3D" id="3.40.50.1820">
    <property type="entry name" value="alpha/beta hydrolase"/>
    <property type="match status" value="1"/>
</dbReference>
<dbReference type="SUPFAM" id="SSF53474">
    <property type="entry name" value="alpha/beta-Hydrolases"/>
    <property type="match status" value="1"/>
</dbReference>
<organism evidence="2 3">
    <name type="scientific">Flammeovirga yaeyamensis</name>
    <dbReference type="NCBI Taxonomy" id="367791"/>
    <lineage>
        <taxon>Bacteria</taxon>
        <taxon>Pseudomonadati</taxon>
        <taxon>Bacteroidota</taxon>
        <taxon>Cytophagia</taxon>
        <taxon>Cytophagales</taxon>
        <taxon>Flammeovirgaceae</taxon>
        <taxon>Flammeovirga</taxon>
    </lineage>
</organism>
<dbReference type="InterPro" id="IPR000073">
    <property type="entry name" value="AB_hydrolase_1"/>
</dbReference>
<dbReference type="Pfam" id="PF00561">
    <property type="entry name" value="Abhydrolase_1"/>
    <property type="match status" value="1"/>
</dbReference>
<accession>A0AAX1N7Z0</accession>
<dbReference type="AlphaFoldDB" id="A0AAX1N7Z0"/>
<feature type="domain" description="AB hydrolase-1" evidence="1">
    <location>
        <begin position="26"/>
        <end position="253"/>
    </location>
</feature>
<keyword evidence="3" id="KW-1185">Reference proteome</keyword>
<dbReference type="GO" id="GO:0016787">
    <property type="term" value="F:hydrolase activity"/>
    <property type="evidence" value="ECO:0007669"/>
    <property type="project" value="UniProtKB-KW"/>
</dbReference>
<dbReference type="InterPro" id="IPR029058">
    <property type="entry name" value="AB_hydrolase_fold"/>
</dbReference>
<reference evidence="2 3" key="1">
    <citation type="submission" date="2021-05" db="EMBL/GenBank/DDBJ databases">
        <title>Comparative genomic studies on the polysaccharide-degrading batcterial strains of the Flammeovirga genus.</title>
        <authorList>
            <person name="Zewei F."/>
            <person name="Zheng Z."/>
            <person name="Yu L."/>
            <person name="Ruyue G."/>
            <person name="Yanhong M."/>
            <person name="Yuanyuan C."/>
            <person name="Jingyan G."/>
            <person name="Wenjun H."/>
        </authorList>
    </citation>
    <scope>NUCLEOTIDE SEQUENCE [LARGE SCALE GENOMIC DNA]</scope>
    <source>
        <strain evidence="2 3">NBRC:100898</strain>
    </source>
</reference>
<name>A0AAX1N7Z0_9BACT</name>
<dbReference type="Proteomes" id="UP000678679">
    <property type="component" value="Chromosome 1"/>
</dbReference>
<evidence type="ECO:0000313" key="3">
    <source>
        <dbReference type="Proteomes" id="UP000678679"/>
    </source>
</evidence>
<proteinExistence type="predicted"/>
<protein>
    <submittedName>
        <fullName evidence="2">Alpha/beta fold hydrolase</fullName>
    </submittedName>
</protein>
<evidence type="ECO:0000259" key="1">
    <source>
        <dbReference type="Pfam" id="PF00561"/>
    </source>
</evidence>
<keyword evidence="2" id="KW-0378">Hydrolase</keyword>
<evidence type="ECO:0000313" key="2">
    <source>
        <dbReference type="EMBL" id="QWG02137.1"/>
    </source>
</evidence>
<dbReference type="PANTHER" id="PTHR46438:SF11">
    <property type="entry name" value="LIPASE-RELATED"/>
    <property type="match status" value="1"/>
</dbReference>
<dbReference type="EMBL" id="CP076132">
    <property type="protein sequence ID" value="QWG02137.1"/>
    <property type="molecule type" value="Genomic_DNA"/>
</dbReference>
<dbReference type="RefSeq" id="WP_169664895.1">
    <property type="nucleotide sequence ID" value="NZ_CP076132.1"/>
</dbReference>
<gene>
    <name evidence="2" type="ORF">KMW28_00720</name>
</gene>
<dbReference type="PANTHER" id="PTHR46438">
    <property type="entry name" value="ALPHA/BETA-HYDROLASES SUPERFAMILY PROTEIN"/>
    <property type="match status" value="1"/>
</dbReference>
<sequence>MEGHQFYIELEEGKVEYLEFGQGDQLLICIHGFSDSAALFRHIAPAWIESHTVVSFSLPFHGGTEWIPSRFSSRNIHKIIMSILDKYQQERFTLLGYSMGGKISLYCTQKYFADKLDRLILCASDGLKTHILYDVSKLPRWFVESIKLLMRFPKLMFLLVGFSYRRGLLSKFLYDFFMNHFETKAQRRRFFGVATSSRFMKPDLSIVSKMINDRKIPVDMYFGERDEVIILDGAKDFASQIDNVRFHQLSKGHLLIDEDLCELMKEEKLKLNN</sequence>
<dbReference type="KEGG" id="fya:KMW28_00720"/>